<sequence length="68" mass="7873">MTRKYEPLHLNVFDEARAHSSHKMKRLEELLRLHPVDSINPLPVFVEAQAIAAKRMQPMRDALANLVK</sequence>
<dbReference type="Proteomes" id="UP000245081">
    <property type="component" value="Unassembled WGS sequence"/>
</dbReference>
<protein>
    <submittedName>
        <fullName evidence="1">Histidinol-phosphate aminotransferase</fullName>
    </submittedName>
</protein>
<accession>A0A2R5F8N2</accession>
<keyword evidence="1" id="KW-0032">Aminotransferase</keyword>
<proteinExistence type="predicted"/>
<evidence type="ECO:0000313" key="1">
    <source>
        <dbReference type="EMBL" id="GBG14557.1"/>
    </source>
</evidence>
<dbReference type="GO" id="GO:0008483">
    <property type="term" value="F:transaminase activity"/>
    <property type="evidence" value="ECO:0007669"/>
    <property type="project" value="UniProtKB-KW"/>
</dbReference>
<dbReference type="AlphaFoldDB" id="A0A2R5F8N2"/>
<dbReference type="EMBL" id="BDOQ01000008">
    <property type="protein sequence ID" value="GBG14557.1"/>
    <property type="molecule type" value="Genomic_DNA"/>
</dbReference>
<dbReference type="RefSeq" id="WP_109015746.1">
    <property type="nucleotide sequence ID" value="NZ_BDOQ01000008.1"/>
</dbReference>
<organism evidence="1 2">
    <name type="scientific">Novimethylophilus kurashikiensis</name>
    <dbReference type="NCBI Taxonomy" id="1825523"/>
    <lineage>
        <taxon>Bacteria</taxon>
        <taxon>Pseudomonadati</taxon>
        <taxon>Pseudomonadota</taxon>
        <taxon>Betaproteobacteria</taxon>
        <taxon>Nitrosomonadales</taxon>
        <taxon>Methylophilaceae</taxon>
        <taxon>Novimethylophilus</taxon>
    </lineage>
</organism>
<name>A0A2R5F8N2_9PROT</name>
<keyword evidence="1" id="KW-0808">Transferase</keyword>
<evidence type="ECO:0000313" key="2">
    <source>
        <dbReference type="Proteomes" id="UP000245081"/>
    </source>
</evidence>
<reference evidence="1 2" key="1">
    <citation type="journal article" date="2018" name="Environ. Microbiol.">
        <title>Isolation and genomic characterization of Novimethylophilus kurashikiensis gen. nov. sp. nov., a new lanthanide-dependent methylotrophic species of Methylophilaceae.</title>
        <authorList>
            <person name="Lv H."/>
            <person name="Sahin N."/>
            <person name="Tani A."/>
        </authorList>
    </citation>
    <scope>NUCLEOTIDE SEQUENCE [LARGE SCALE GENOMIC DNA]</scope>
    <source>
        <strain evidence="1 2">La2-4</strain>
    </source>
</reference>
<gene>
    <name evidence="1" type="ORF">NMK_2156</name>
</gene>
<comment type="caution">
    <text evidence="1">The sequence shown here is derived from an EMBL/GenBank/DDBJ whole genome shotgun (WGS) entry which is preliminary data.</text>
</comment>
<keyword evidence="2" id="KW-1185">Reference proteome</keyword>